<evidence type="ECO:0000256" key="1">
    <source>
        <dbReference type="SAM" id="MobiDB-lite"/>
    </source>
</evidence>
<evidence type="ECO:0000313" key="3">
    <source>
        <dbReference type="Ensembl" id="ENSCCRP00015013000.1"/>
    </source>
</evidence>
<dbReference type="InterPro" id="IPR045063">
    <property type="entry name" value="Dynamin_N"/>
</dbReference>
<evidence type="ECO:0000313" key="4">
    <source>
        <dbReference type="Proteomes" id="UP000694700"/>
    </source>
</evidence>
<dbReference type="SUPFAM" id="SSF52540">
    <property type="entry name" value="P-loop containing nucleoside triphosphate hydrolases"/>
    <property type="match status" value="1"/>
</dbReference>
<reference evidence="3" key="1">
    <citation type="submission" date="2025-08" db="UniProtKB">
        <authorList>
            <consortium name="Ensembl"/>
        </authorList>
    </citation>
    <scope>IDENTIFICATION</scope>
</reference>
<dbReference type="PANTHER" id="PTHR47308">
    <property type="entry name" value="NUCLEAR GTPASE SLIP-GC"/>
    <property type="match status" value="1"/>
</dbReference>
<dbReference type="Proteomes" id="UP000694700">
    <property type="component" value="Unplaced"/>
</dbReference>
<proteinExistence type="predicted"/>
<sequence length="775" mass="88786">MQYLLISDGISVHIFEDKIISETVHYLFCALIHYFFLYCFIDQSFLNRPPLGPVPSQSRTCSDRLPIDPTMASQGTKRKRDHESSDSSIETTLTTDVIMENARQILQRVTKISDLIDKGSRKKATIGIFGKSGEGKSSLLSAILGKKDLLPSGCFGACTAVVTQVEANLDDSNYTAEIELFSKEEWENELKEAFKDIKDESEERNEDLIEIAVEKITALYGDDADQKTLEELQNDEKFTEIETFLSVSKKIISNSNLSEFTNEAASFIQHSESSSGDWFWPLVKSVTIKIPDCHKLLEHIVLLDLPGTGDCNKIRDDLWKTKLRECSSVWIVSAINRAITDRDPWGMLKHCIEELGPGGKCKSINFICTKTDDINLGAYIRSARLPRDQIPEDKDQKKTCILHRNEHAKTRVKEKFENSDIKKIFNTDNQFQVFTVSSNAFFDNSLNLESSETEIPKLQDDLRNLNKSINIELTREYVNKAKGVLSLIHSDQLDNDKKVMEMKVIEFKKNLKESLIELEKYFKSIYKDLEQHLSKGVEESVNSCVASTKKLIASNKEGRGFHKILRALCKNYGCYWSKNWDVVLDLNKSLAKHLHKNIYDDFCKIFPVTGKTEKSVQEQTDKFSIIQSDSAYPRSDILHHIHNFIKIEETKLKAALNRDIVDKKKDIYSSIQITIVNEMASCYQQAAAVRGTGSMKKMQDLLINTVDQKKEDMFEKAKTEVLKKFNHFKMDIKSTLENELHETIERSHTQTSKKKWMDVSREIEELERLLDHLSD</sequence>
<feature type="region of interest" description="Disordered" evidence="1">
    <location>
        <begin position="57"/>
        <end position="90"/>
    </location>
</feature>
<feature type="domain" description="Dynamin N-terminal" evidence="2">
    <location>
        <begin position="126"/>
        <end position="342"/>
    </location>
</feature>
<name>A0A8C1SW24_CYPCA</name>
<dbReference type="Ensembl" id="ENSCCRT00015013460.1">
    <property type="protein sequence ID" value="ENSCCRP00015013000.1"/>
    <property type="gene ID" value="ENSCCRG00015005934.1"/>
</dbReference>
<dbReference type="GO" id="GO:0003924">
    <property type="term" value="F:GTPase activity"/>
    <property type="evidence" value="ECO:0007669"/>
    <property type="project" value="TreeGrafter"/>
</dbReference>
<dbReference type="Gene3D" id="3.40.50.300">
    <property type="entry name" value="P-loop containing nucleotide triphosphate hydrolases"/>
    <property type="match status" value="1"/>
</dbReference>
<organism evidence="3 4">
    <name type="scientific">Cyprinus carpio</name>
    <name type="common">Common carp</name>
    <dbReference type="NCBI Taxonomy" id="7962"/>
    <lineage>
        <taxon>Eukaryota</taxon>
        <taxon>Metazoa</taxon>
        <taxon>Chordata</taxon>
        <taxon>Craniata</taxon>
        <taxon>Vertebrata</taxon>
        <taxon>Euteleostomi</taxon>
        <taxon>Actinopterygii</taxon>
        <taxon>Neopterygii</taxon>
        <taxon>Teleostei</taxon>
        <taxon>Ostariophysi</taxon>
        <taxon>Cypriniformes</taxon>
        <taxon>Cyprinidae</taxon>
        <taxon>Cyprininae</taxon>
        <taxon>Cyprinus</taxon>
    </lineage>
</organism>
<dbReference type="InterPro" id="IPR027417">
    <property type="entry name" value="P-loop_NTPase"/>
</dbReference>
<dbReference type="PANTHER" id="PTHR47308:SF1">
    <property type="entry name" value="NUCLEAR GTPASE SLIP-GC"/>
    <property type="match status" value="1"/>
</dbReference>
<dbReference type="InterPro" id="IPR053082">
    <property type="entry name" value="Nuclear_GTPase_SLIP-GC"/>
</dbReference>
<evidence type="ECO:0000259" key="2">
    <source>
        <dbReference type="Pfam" id="PF00350"/>
    </source>
</evidence>
<dbReference type="AlphaFoldDB" id="A0A8C1SW24"/>
<protein>
    <recommendedName>
        <fullName evidence="2">Dynamin N-terminal domain-containing protein</fullName>
    </recommendedName>
</protein>
<dbReference type="Pfam" id="PF00350">
    <property type="entry name" value="Dynamin_N"/>
    <property type="match status" value="1"/>
</dbReference>
<accession>A0A8C1SW24</accession>